<protein>
    <recommendedName>
        <fullName evidence="2">DUF4124 domain-containing protein</fullName>
    </recommendedName>
</protein>
<evidence type="ECO:0000313" key="4">
    <source>
        <dbReference type="Proteomes" id="UP000251842"/>
    </source>
</evidence>
<dbReference type="AlphaFoldDB" id="A0A344J804"/>
<evidence type="ECO:0000313" key="3">
    <source>
        <dbReference type="EMBL" id="AXA85164.1"/>
    </source>
</evidence>
<organism evidence="3 4">
    <name type="scientific">Solilutibacter oculi</name>
    <dbReference type="NCBI Taxonomy" id="2698682"/>
    <lineage>
        <taxon>Bacteria</taxon>
        <taxon>Pseudomonadati</taxon>
        <taxon>Pseudomonadota</taxon>
        <taxon>Gammaproteobacteria</taxon>
        <taxon>Lysobacterales</taxon>
        <taxon>Lysobacteraceae</taxon>
        <taxon>Solilutibacter</taxon>
    </lineage>
</organism>
<gene>
    <name evidence="3" type="ORF">DCD74_11160</name>
</gene>
<evidence type="ECO:0000259" key="2">
    <source>
        <dbReference type="Pfam" id="PF13511"/>
    </source>
</evidence>
<accession>A0A344J804</accession>
<dbReference type="InterPro" id="IPR025392">
    <property type="entry name" value="DUF4124"/>
</dbReference>
<dbReference type="OrthoDB" id="5974493at2"/>
<name>A0A344J804_9GAMM</name>
<evidence type="ECO:0000256" key="1">
    <source>
        <dbReference type="SAM" id="MobiDB-lite"/>
    </source>
</evidence>
<feature type="domain" description="DUF4124" evidence="2">
    <location>
        <begin position="15"/>
        <end position="60"/>
    </location>
</feature>
<dbReference type="EMBL" id="CP029556">
    <property type="protein sequence ID" value="AXA85164.1"/>
    <property type="molecule type" value="Genomic_DNA"/>
</dbReference>
<feature type="compositionally biased region" description="Low complexity" evidence="1">
    <location>
        <begin position="82"/>
        <end position="106"/>
    </location>
</feature>
<dbReference type="Proteomes" id="UP000251842">
    <property type="component" value="Chromosome"/>
</dbReference>
<proteinExistence type="predicted"/>
<reference evidence="4" key="1">
    <citation type="submission" date="2018-05" db="EMBL/GenBank/DDBJ databases">
        <title>Luteimonas pekinense sp. nov., isolated from human Meibomian gland secretions, Beijing, China.</title>
        <authorList>
            <person name="Wen T."/>
            <person name="Bai H."/>
            <person name="Lv H."/>
        </authorList>
    </citation>
    <scope>NUCLEOTIDE SEQUENCE [LARGE SCALE GENOMIC DNA]</scope>
    <source>
        <strain evidence="4">83-4</strain>
    </source>
</reference>
<keyword evidence="4" id="KW-1185">Reference proteome</keyword>
<feature type="region of interest" description="Disordered" evidence="1">
    <location>
        <begin position="82"/>
        <end position="108"/>
    </location>
</feature>
<sequence>MMPLAHAQKPVKAGAGQVVIYRCTDAAGNLTLQNGVRCPKGQKQEARVLQAPSPPTPAPVIAPAPAMAASPAIATPVVDASAASASPPPAVAAAPATSNNPDLAPGTLPPPPIYRCHAHSGNSYLSEDGEPKDRCVSLTVTDVAGGSNRSGAEACEVQQDRCDRVPDAQLCEAWSQYDRQAESLVALDNPELAGKANALHARTRKVMTATTCAAPAVVGAQNP</sequence>
<dbReference type="Pfam" id="PF13511">
    <property type="entry name" value="DUF4124"/>
    <property type="match status" value="1"/>
</dbReference>
<dbReference type="KEGG" id="lue:DCD74_11160"/>